<evidence type="ECO:0000256" key="7">
    <source>
        <dbReference type="ARBA" id="ARBA00023080"/>
    </source>
</evidence>
<feature type="compositionally biased region" description="Pro residues" evidence="11">
    <location>
        <begin position="134"/>
        <end position="145"/>
    </location>
</feature>
<evidence type="ECO:0000256" key="6">
    <source>
        <dbReference type="ARBA" id="ARBA00022833"/>
    </source>
</evidence>
<evidence type="ECO:0000256" key="3">
    <source>
        <dbReference type="ARBA" id="ARBA00012775"/>
    </source>
</evidence>
<feature type="binding site" evidence="9">
    <location>
        <position position="688"/>
    </location>
    <ligand>
        <name>substrate</name>
    </ligand>
</feature>
<keyword evidence="4 10" id="KW-0479">Metal-binding</keyword>
<dbReference type="InterPro" id="IPR006329">
    <property type="entry name" value="AMPD"/>
</dbReference>
<dbReference type="InterPro" id="IPR032466">
    <property type="entry name" value="Metal_Hydrolase"/>
</dbReference>
<name>A0AAV1I7I4_9CHLO</name>
<dbReference type="Proteomes" id="UP001314263">
    <property type="component" value="Unassembled WGS sequence"/>
</dbReference>
<dbReference type="EC" id="3.5.4.6" evidence="3"/>
<dbReference type="Gene3D" id="3.20.20.140">
    <property type="entry name" value="Metal-dependent hydrolases"/>
    <property type="match status" value="1"/>
</dbReference>
<feature type="binding site" evidence="10">
    <location>
        <position position="419"/>
    </location>
    <ligand>
        <name>Zn(2+)</name>
        <dbReference type="ChEBI" id="CHEBI:29105"/>
        <note>catalytic</note>
    </ligand>
</feature>
<evidence type="ECO:0000256" key="4">
    <source>
        <dbReference type="ARBA" id="ARBA00022723"/>
    </source>
</evidence>
<feature type="binding site" evidence="10">
    <location>
        <position position="685"/>
    </location>
    <ligand>
        <name>Zn(2+)</name>
        <dbReference type="ChEBI" id="CHEBI:29105"/>
        <note>catalytic</note>
    </ligand>
</feature>
<dbReference type="PANTHER" id="PTHR11359:SF0">
    <property type="entry name" value="AMP DEAMINASE"/>
    <property type="match status" value="1"/>
</dbReference>
<dbReference type="GO" id="GO:0046872">
    <property type="term" value="F:metal ion binding"/>
    <property type="evidence" value="ECO:0007669"/>
    <property type="project" value="UniProtKB-KW"/>
</dbReference>
<dbReference type="AlphaFoldDB" id="A0AAV1I7I4"/>
<reference evidence="12 13" key="1">
    <citation type="submission" date="2023-10" db="EMBL/GenBank/DDBJ databases">
        <authorList>
            <person name="Maclean D."/>
            <person name="Macfadyen A."/>
        </authorList>
    </citation>
    <scope>NUCLEOTIDE SEQUENCE [LARGE SCALE GENOMIC DNA]</scope>
</reference>
<dbReference type="CDD" id="cd01319">
    <property type="entry name" value="AMPD"/>
    <property type="match status" value="1"/>
</dbReference>
<feature type="compositionally biased region" description="Basic residues" evidence="11">
    <location>
        <begin position="46"/>
        <end position="64"/>
    </location>
</feature>
<feature type="region of interest" description="Disordered" evidence="11">
    <location>
        <begin position="171"/>
        <end position="218"/>
    </location>
</feature>
<feature type="compositionally biased region" description="Basic and acidic residues" evidence="11">
    <location>
        <begin position="82"/>
        <end position="91"/>
    </location>
</feature>
<feature type="binding site" evidence="9">
    <location>
        <position position="419"/>
    </location>
    <ligand>
        <name>substrate</name>
    </ligand>
</feature>
<comment type="caution">
    <text evidence="12">The sequence shown here is derived from an EMBL/GenBank/DDBJ whole genome shotgun (WGS) entry which is preliminary data.</text>
</comment>
<protein>
    <recommendedName>
        <fullName evidence="3">AMP deaminase</fullName>
        <ecNumber evidence="3">3.5.4.6</ecNumber>
    </recommendedName>
</protein>
<comment type="similarity">
    <text evidence="2">Belongs to the metallo-dependent hydrolases superfamily. Adenosine and AMP deaminases family.</text>
</comment>
<proteinExistence type="inferred from homology"/>
<dbReference type="GO" id="GO:0003876">
    <property type="term" value="F:AMP deaminase activity"/>
    <property type="evidence" value="ECO:0007669"/>
    <property type="project" value="UniProtKB-EC"/>
</dbReference>
<feature type="binding site" evidence="10">
    <location>
        <position position="762"/>
    </location>
    <ligand>
        <name>Zn(2+)</name>
        <dbReference type="ChEBI" id="CHEBI:29105"/>
        <note>catalytic</note>
    </ligand>
</feature>
<evidence type="ECO:0000256" key="9">
    <source>
        <dbReference type="PIRSR" id="PIRSR606329-2"/>
    </source>
</evidence>
<feature type="binding site" evidence="9">
    <location>
        <begin position="763"/>
        <end position="766"/>
    </location>
    <ligand>
        <name>substrate</name>
    </ligand>
</feature>
<dbReference type="GO" id="GO:0005829">
    <property type="term" value="C:cytosol"/>
    <property type="evidence" value="ECO:0007669"/>
    <property type="project" value="TreeGrafter"/>
</dbReference>
<feature type="binding site" evidence="10">
    <location>
        <position position="417"/>
    </location>
    <ligand>
        <name>Zn(2+)</name>
        <dbReference type="ChEBI" id="CHEBI:29105"/>
        <note>catalytic</note>
    </ligand>
</feature>
<keyword evidence="6 10" id="KW-0862">Zinc</keyword>
<feature type="region of interest" description="Disordered" evidence="11">
    <location>
        <begin position="38"/>
        <end position="150"/>
    </location>
</feature>
<dbReference type="SUPFAM" id="SSF51556">
    <property type="entry name" value="Metallo-dependent hydrolases"/>
    <property type="match status" value="1"/>
</dbReference>
<dbReference type="FunFam" id="4.10.800.20:FF:000001">
    <property type="entry name" value="AMP deaminase"/>
    <property type="match status" value="1"/>
</dbReference>
<evidence type="ECO:0000256" key="10">
    <source>
        <dbReference type="PIRSR" id="PIRSR606329-3"/>
    </source>
</evidence>
<gene>
    <name evidence="12" type="ORF">CVIRNUC_005680</name>
</gene>
<dbReference type="Pfam" id="PF19326">
    <property type="entry name" value="AMP_deaminase"/>
    <property type="match status" value="1"/>
</dbReference>
<keyword evidence="7" id="KW-0546">Nucleotide metabolism</keyword>
<organism evidence="12 13">
    <name type="scientific">Coccomyxa viridis</name>
    <dbReference type="NCBI Taxonomy" id="1274662"/>
    <lineage>
        <taxon>Eukaryota</taxon>
        <taxon>Viridiplantae</taxon>
        <taxon>Chlorophyta</taxon>
        <taxon>core chlorophytes</taxon>
        <taxon>Trebouxiophyceae</taxon>
        <taxon>Trebouxiophyceae incertae sedis</taxon>
        <taxon>Coccomyxaceae</taxon>
        <taxon>Coccomyxa</taxon>
    </lineage>
</organism>
<comment type="cofactor">
    <cofactor evidence="10">
        <name>Zn(2+)</name>
        <dbReference type="ChEBI" id="CHEBI:29105"/>
    </cofactor>
    <text evidence="10">Binds 1 zinc ion per subunit.</text>
</comment>
<evidence type="ECO:0000256" key="2">
    <source>
        <dbReference type="ARBA" id="ARBA00006676"/>
    </source>
</evidence>
<evidence type="ECO:0000256" key="11">
    <source>
        <dbReference type="SAM" id="MobiDB-lite"/>
    </source>
</evidence>
<evidence type="ECO:0000256" key="5">
    <source>
        <dbReference type="ARBA" id="ARBA00022801"/>
    </source>
</evidence>
<dbReference type="GO" id="GO:0046033">
    <property type="term" value="P:AMP metabolic process"/>
    <property type="evidence" value="ECO:0007669"/>
    <property type="project" value="TreeGrafter"/>
</dbReference>
<keyword evidence="5" id="KW-0378">Hydrolase</keyword>
<sequence>MAAHAHFNTTSKSGLLVFAGGLVIGGALAAALVYAYTDSSQEGRGRNRKNKGSQRPSSPRRRRINYGDNGDYSHVNGNHTPFEQREKRRQADAASAYSVSAPAEPGRLQASASERKLRDTYTEDDEWGQMPGYRPRPSPSVPPSVPDTATVSADEAGASMTMHSGQRQLYKDGMSRSSPAISAGAAPQNHHRQAQVGGAQQPGSNGPASLAHTLVPPPYKQEVPLPPAQHNISTMNELVMEGKIIEDAAVHEQYSRVITPEPAMNEETEDVCALLQQCLDLRDKWLFKPALSPEAMGPCEEVARVSQLEARPFGWSPQEPSHFEFEMVQGVIRVYNGSQRQEEAFPVPGTSYDFFSDMHWVLRISAMGPTKSFCHHRLMLLEQKFRLHQQLNADKEFLAQKSAPHRDFYNVRKVDTHVHHSACMHQKHLLRFIKSKLKKEPDEVVIFRDGKWLTLREVFESLTLTGYDLNVDTLDMHADKNTFHRFDRFNLKYNPFGQSRLREIFIKQDNVLHGSFLAELTKEVLSDLEASKYQHAEYRISIYGRKRVEWDILAAWIVQNSLCSDNVVWLIQIPRLYDIYKAQGLIDNFEQLLDNIFTPLFEVTVDPNSHPQLHLFLKTVVGFDMVDDESKPERRPAKHMKTPEEWDLKHNPAYAYYAFYTYANLYTLNKLREARGLNTFALRPHAGEAGDVDHLVSALLLCENIAHGINLRKSLPLQYLFYLAQIGLCMSPLSNNSLFLDYHKNPFPVFFARGLSLSLSTDDPLQIHLTKEPLVEEYSVAAQVWKMTATDLCEIARNSVLHSGFPHQVKMHWVHENYWQPGPQGNDIQKTNVPNLRMRFRYDNHQEEVHIVGSGAAAHAYRTEQQANARKESA</sequence>
<feature type="active site" description="Proton acceptor" evidence="8">
    <location>
        <position position="707"/>
    </location>
</feature>
<evidence type="ECO:0000313" key="12">
    <source>
        <dbReference type="EMBL" id="CAK0782423.1"/>
    </source>
</evidence>
<evidence type="ECO:0000313" key="13">
    <source>
        <dbReference type="Proteomes" id="UP001314263"/>
    </source>
</evidence>
<dbReference type="PROSITE" id="PS00485">
    <property type="entry name" value="A_DEAMINASE"/>
    <property type="match status" value="1"/>
</dbReference>
<accession>A0AAV1I7I4</accession>
<dbReference type="InterPro" id="IPR006650">
    <property type="entry name" value="A/AMP_deam_AS"/>
</dbReference>
<dbReference type="Gene3D" id="4.10.800.20">
    <property type="match status" value="1"/>
</dbReference>
<comment type="pathway">
    <text evidence="1">Purine metabolism; IMP biosynthesis via salvage pathway; IMP from AMP: step 1/1.</text>
</comment>
<dbReference type="GO" id="GO:0032264">
    <property type="term" value="P:IMP salvage"/>
    <property type="evidence" value="ECO:0007669"/>
    <property type="project" value="InterPro"/>
</dbReference>
<dbReference type="NCBIfam" id="TIGR01429">
    <property type="entry name" value="AMP_deaminase"/>
    <property type="match status" value="1"/>
</dbReference>
<evidence type="ECO:0000256" key="8">
    <source>
        <dbReference type="PIRSR" id="PIRSR606329-1"/>
    </source>
</evidence>
<keyword evidence="13" id="KW-1185">Reference proteome</keyword>
<dbReference type="EMBL" id="CAUYUE010000007">
    <property type="protein sequence ID" value="CAK0782423.1"/>
    <property type="molecule type" value="Genomic_DNA"/>
</dbReference>
<evidence type="ECO:0000256" key="1">
    <source>
        <dbReference type="ARBA" id="ARBA00004955"/>
    </source>
</evidence>
<dbReference type="PANTHER" id="PTHR11359">
    <property type="entry name" value="AMP DEAMINASE"/>
    <property type="match status" value="1"/>
</dbReference>